<dbReference type="AlphaFoldDB" id="A0A0B5DQ32"/>
<name>A0A0B5DQ32_9RHOB</name>
<sequence>MIPQSAISASAVRPAIGVCMAGTRRVIQSARCCLTPARRRPVARATFLQVTRRRGSSLAMDAWWTFTSSASASTLRSL</sequence>
<reference evidence="1 2" key="1">
    <citation type="journal article" date="2014" name="Int. J. Syst. Evol. Microbiol.">
        <title>Celeribacter indicus sp. nov., a polycyclic aromatic hydrocarbon-degrading bacterium from deep-sea sediment and reclassification of Huaishuia halophila as Celeribacter halophilus comb. nov.</title>
        <authorList>
            <person name="Lai Q."/>
            <person name="Cao J."/>
            <person name="Yuan J."/>
            <person name="Li F."/>
            <person name="Shao Z."/>
        </authorList>
    </citation>
    <scope>NUCLEOTIDE SEQUENCE [LARGE SCALE GENOMIC DNA]</scope>
    <source>
        <strain evidence="1">P73</strain>
    </source>
</reference>
<organism evidence="1 2">
    <name type="scientific">Celeribacter indicus</name>
    <dbReference type="NCBI Taxonomy" id="1208324"/>
    <lineage>
        <taxon>Bacteria</taxon>
        <taxon>Pseudomonadati</taxon>
        <taxon>Pseudomonadota</taxon>
        <taxon>Alphaproteobacteria</taxon>
        <taxon>Rhodobacterales</taxon>
        <taxon>Roseobacteraceae</taxon>
        <taxon>Celeribacter</taxon>
    </lineage>
</organism>
<dbReference type="HOGENOM" id="CLU_2615540_0_0_5"/>
<gene>
    <name evidence="1" type="ORF">P73_0519</name>
</gene>
<evidence type="ECO:0000313" key="1">
    <source>
        <dbReference type="EMBL" id="AJE45234.1"/>
    </source>
</evidence>
<protein>
    <submittedName>
        <fullName evidence="1">Uncharacterized protein</fullName>
    </submittedName>
</protein>
<accession>A0A0B5DQ32</accession>
<dbReference type="EMBL" id="CP004393">
    <property type="protein sequence ID" value="AJE45234.1"/>
    <property type="molecule type" value="Genomic_DNA"/>
</dbReference>
<dbReference type="Proteomes" id="UP000031521">
    <property type="component" value="Chromosome"/>
</dbReference>
<proteinExistence type="predicted"/>
<dbReference type="STRING" id="1208324.P73_0519"/>
<dbReference type="KEGG" id="cid:P73_0519"/>
<evidence type="ECO:0000313" key="2">
    <source>
        <dbReference type="Proteomes" id="UP000031521"/>
    </source>
</evidence>
<keyword evidence="2" id="KW-1185">Reference proteome</keyword>